<dbReference type="GeneTree" id="ENSGT00940000165615"/>
<dbReference type="InterPro" id="IPR053896">
    <property type="entry name" value="BTN3A2-like_Ig-C"/>
</dbReference>
<evidence type="ECO:0000313" key="7">
    <source>
        <dbReference type="Ensembl" id="ENSFHEP00000029261.1"/>
    </source>
</evidence>
<comment type="subcellular location">
    <subcellularLocation>
        <location evidence="1">Membrane</location>
    </subcellularLocation>
</comment>
<dbReference type="Pfam" id="PF22705">
    <property type="entry name" value="C2-set_3"/>
    <property type="match status" value="1"/>
</dbReference>
<name>A0A3Q2QNV8_FUNHE</name>
<keyword evidence="3" id="KW-0393">Immunoglobulin domain</keyword>
<organism evidence="7 8">
    <name type="scientific">Fundulus heteroclitus</name>
    <name type="common">Killifish</name>
    <name type="synonym">Mummichog</name>
    <dbReference type="NCBI Taxonomy" id="8078"/>
    <lineage>
        <taxon>Eukaryota</taxon>
        <taxon>Metazoa</taxon>
        <taxon>Chordata</taxon>
        <taxon>Craniata</taxon>
        <taxon>Vertebrata</taxon>
        <taxon>Euteleostomi</taxon>
        <taxon>Actinopterygii</taxon>
        <taxon>Neopterygii</taxon>
        <taxon>Teleostei</taxon>
        <taxon>Neoteleostei</taxon>
        <taxon>Acanthomorphata</taxon>
        <taxon>Ovalentaria</taxon>
        <taxon>Atherinomorphae</taxon>
        <taxon>Cyprinodontiformes</taxon>
        <taxon>Fundulidae</taxon>
        <taxon>Fundulus</taxon>
    </lineage>
</organism>
<feature type="domain" description="Ig-like" evidence="6">
    <location>
        <begin position="117"/>
        <end position="217"/>
    </location>
</feature>
<evidence type="ECO:0000256" key="1">
    <source>
        <dbReference type="ARBA" id="ARBA00004370"/>
    </source>
</evidence>
<dbReference type="Ensembl" id="ENSFHET00000031987.1">
    <property type="protein sequence ID" value="ENSFHEP00000029261.1"/>
    <property type="gene ID" value="ENSFHEG00000013891.1"/>
</dbReference>
<evidence type="ECO:0000259" key="6">
    <source>
        <dbReference type="PROSITE" id="PS50835"/>
    </source>
</evidence>
<evidence type="ECO:0000256" key="4">
    <source>
        <dbReference type="SAM" id="Phobius"/>
    </source>
</evidence>
<keyword evidence="8" id="KW-1185">Reference proteome</keyword>
<sequence length="322" mass="35856">MIASWKIWFGLMSICLLQYRVVSQKFQLEPQNSTVLQGSDVQFKATIQEDWKVTTWHIGALQALTVINVPESILPAFDRFSGRFCSNGTKSCVEFTIHNVTRTDEGEVTCTVQGHPPQKAQLYVQESGTVRILGENVTVLQDEQVEFECVTAAWFPAPTISWTQNNQTVDSSVYNNTSINNGDFFNSTSILKLKAASNTRVDCLATVSALATPKTSSVYVVVVPKPADWTVLIAVVASFGSCALLVLLILGILFCYKHRKEKEQNYQDEMRRVRTPSQLSVVSAVEQIPGQVNNSYEPEYQNNTTNVGVEPGFVKHRHVTIV</sequence>
<keyword evidence="4" id="KW-1133">Transmembrane helix</keyword>
<dbReference type="Gene3D" id="2.60.40.10">
    <property type="entry name" value="Immunoglobulins"/>
    <property type="match status" value="2"/>
</dbReference>
<dbReference type="PANTHER" id="PTHR44991">
    <property type="entry name" value="IMMUNOGLOBULIN SUPERFAMILY MEMBER 5"/>
    <property type="match status" value="1"/>
</dbReference>
<keyword evidence="4" id="KW-0812">Transmembrane</keyword>
<dbReference type="Proteomes" id="UP000265000">
    <property type="component" value="Unplaced"/>
</dbReference>
<dbReference type="Ensembl" id="ENSFHET00000019698.1">
    <property type="protein sequence ID" value="ENSFHEP00000029271.1"/>
    <property type="gene ID" value="ENSFHEG00000013891.1"/>
</dbReference>
<dbReference type="SMART" id="SM00409">
    <property type="entry name" value="IG"/>
    <property type="match status" value="2"/>
</dbReference>
<proteinExistence type="predicted"/>
<dbReference type="SUPFAM" id="SSF48726">
    <property type="entry name" value="Immunoglobulin"/>
    <property type="match status" value="2"/>
</dbReference>
<dbReference type="AlphaFoldDB" id="A0A3Q2QNV8"/>
<dbReference type="InterPro" id="IPR013783">
    <property type="entry name" value="Ig-like_fold"/>
</dbReference>
<feature type="transmembrane region" description="Helical" evidence="4">
    <location>
        <begin position="229"/>
        <end position="256"/>
    </location>
</feature>
<protein>
    <submittedName>
        <fullName evidence="7">Immunoglobulin superfamily member 5</fullName>
    </submittedName>
</protein>
<evidence type="ECO:0000256" key="5">
    <source>
        <dbReference type="SAM" id="SignalP"/>
    </source>
</evidence>
<evidence type="ECO:0000313" key="8">
    <source>
        <dbReference type="Proteomes" id="UP000265000"/>
    </source>
</evidence>
<dbReference type="InterPro" id="IPR036179">
    <property type="entry name" value="Ig-like_dom_sf"/>
</dbReference>
<accession>A0A3Q2QNV8</accession>
<dbReference type="GO" id="GO:0016020">
    <property type="term" value="C:membrane"/>
    <property type="evidence" value="ECO:0007669"/>
    <property type="project" value="UniProtKB-SubCell"/>
</dbReference>
<reference evidence="7" key="1">
    <citation type="submission" date="2025-05" db="UniProtKB">
        <authorList>
            <consortium name="Ensembl"/>
        </authorList>
    </citation>
    <scope>IDENTIFICATION</scope>
</reference>
<dbReference type="PROSITE" id="PS50835">
    <property type="entry name" value="IG_LIKE"/>
    <property type="match status" value="1"/>
</dbReference>
<evidence type="ECO:0000256" key="2">
    <source>
        <dbReference type="ARBA" id="ARBA00023136"/>
    </source>
</evidence>
<feature type="chain" id="PRO_5044598294" evidence="5">
    <location>
        <begin position="24"/>
        <end position="322"/>
    </location>
</feature>
<dbReference type="InterPro" id="IPR003599">
    <property type="entry name" value="Ig_sub"/>
</dbReference>
<keyword evidence="5" id="KW-0732">Signal</keyword>
<dbReference type="STRING" id="8078.ENSFHEP00000029271"/>
<dbReference type="PANTHER" id="PTHR44991:SF1">
    <property type="entry name" value="IMMUNOGLOBULIN SUPERFAMILY MEMBER 5"/>
    <property type="match status" value="1"/>
</dbReference>
<feature type="signal peptide" evidence="5">
    <location>
        <begin position="1"/>
        <end position="23"/>
    </location>
</feature>
<dbReference type="InterPro" id="IPR007110">
    <property type="entry name" value="Ig-like_dom"/>
</dbReference>
<keyword evidence="2 4" id="KW-0472">Membrane</keyword>
<evidence type="ECO:0000256" key="3">
    <source>
        <dbReference type="ARBA" id="ARBA00023319"/>
    </source>
</evidence>